<reference evidence="7" key="2">
    <citation type="submission" date="2023-05" db="EMBL/GenBank/DDBJ databases">
        <authorList>
            <person name="Schelkunov M.I."/>
        </authorList>
    </citation>
    <scope>NUCLEOTIDE SEQUENCE</scope>
    <source>
        <strain evidence="7">Hsosn_3</strain>
        <tissue evidence="7">Leaf</tissue>
    </source>
</reference>
<evidence type="ECO:0008006" key="9">
    <source>
        <dbReference type="Google" id="ProtNLM"/>
    </source>
</evidence>
<feature type="chain" id="PRO_5042293793" description="S-protein homolog" evidence="6">
    <location>
        <begin position="26"/>
        <end position="163"/>
    </location>
</feature>
<dbReference type="EMBL" id="JAUIZM010000011">
    <property type="protein sequence ID" value="KAK1355676.1"/>
    <property type="molecule type" value="Genomic_DNA"/>
</dbReference>
<comment type="subcellular location">
    <subcellularLocation>
        <location evidence="1">Secreted</location>
    </subcellularLocation>
</comment>
<keyword evidence="5 6" id="KW-0732">Signal</keyword>
<keyword evidence="4" id="KW-0964">Secreted</keyword>
<dbReference type="GO" id="GO:0005576">
    <property type="term" value="C:extracellular region"/>
    <property type="evidence" value="ECO:0007669"/>
    <property type="project" value="UniProtKB-SubCell"/>
</dbReference>
<evidence type="ECO:0000256" key="6">
    <source>
        <dbReference type="SAM" id="SignalP"/>
    </source>
</evidence>
<evidence type="ECO:0000256" key="1">
    <source>
        <dbReference type="ARBA" id="ARBA00004613"/>
    </source>
</evidence>
<dbReference type="Proteomes" id="UP001237642">
    <property type="component" value="Unassembled WGS sequence"/>
</dbReference>
<comment type="similarity">
    <text evidence="2">Belongs to the plant self-incompatibility (S1) protein family.</text>
</comment>
<evidence type="ECO:0000313" key="8">
    <source>
        <dbReference type="Proteomes" id="UP001237642"/>
    </source>
</evidence>
<name>A0AAD8GX93_9APIA</name>
<dbReference type="GO" id="GO:0060320">
    <property type="term" value="P:rejection of self pollen"/>
    <property type="evidence" value="ECO:0007669"/>
    <property type="project" value="UniProtKB-KW"/>
</dbReference>
<evidence type="ECO:0000256" key="4">
    <source>
        <dbReference type="ARBA" id="ARBA00022525"/>
    </source>
</evidence>
<comment type="caution">
    <text evidence="7">The sequence shown here is derived from an EMBL/GenBank/DDBJ whole genome shotgun (WGS) entry which is preliminary data.</text>
</comment>
<organism evidence="7 8">
    <name type="scientific">Heracleum sosnowskyi</name>
    <dbReference type="NCBI Taxonomy" id="360622"/>
    <lineage>
        <taxon>Eukaryota</taxon>
        <taxon>Viridiplantae</taxon>
        <taxon>Streptophyta</taxon>
        <taxon>Embryophyta</taxon>
        <taxon>Tracheophyta</taxon>
        <taxon>Spermatophyta</taxon>
        <taxon>Magnoliopsida</taxon>
        <taxon>eudicotyledons</taxon>
        <taxon>Gunneridae</taxon>
        <taxon>Pentapetalae</taxon>
        <taxon>asterids</taxon>
        <taxon>campanulids</taxon>
        <taxon>Apiales</taxon>
        <taxon>Apiaceae</taxon>
        <taxon>Apioideae</taxon>
        <taxon>apioid superclade</taxon>
        <taxon>Tordylieae</taxon>
        <taxon>Tordyliinae</taxon>
        <taxon>Heracleum</taxon>
    </lineage>
</organism>
<gene>
    <name evidence="7" type="ORF">POM88_048932</name>
</gene>
<reference evidence="7" key="1">
    <citation type="submission" date="2023-02" db="EMBL/GenBank/DDBJ databases">
        <title>Genome of toxic invasive species Heracleum sosnowskyi carries increased number of genes despite the absence of recent whole-genome duplications.</title>
        <authorList>
            <person name="Schelkunov M."/>
            <person name="Shtratnikova V."/>
            <person name="Makarenko M."/>
            <person name="Klepikova A."/>
            <person name="Omelchenko D."/>
            <person name="Novikova G."/>
            <person name="Obukhova E."/>
            <person name="Bogdanov V."/>
            <person name="Penin A."/>
            <person name="Logacheva M."/>
        </authorList>
    </citation>
    <scope>NUCLEOTIDE SEQUENCE</scope>
    <source>
        <strain evidence="7">Hsosn_3</strain>
        <tissue evidence="7">Leaf</tissue>
    </source>
</reference>
<proteinExistence type="inferred from homology"/>
<dbReference type="AlphaFoldDB" id="A0AAD8GX93"/>
<sequence>MKIQSSLKLVFPLVILIATFTCISSKFQYSYEIYVINGYKTNDTVLQAGCSWDPVIKGAWSLGFGESESWSVYGSLFKSKPDLKLMCSVQVDAVTKHFLAFDRNFAKEEKCKISDTDSTCYYLCKNDGIYFSKTNVTYPGPEWSFVERWEPYKPPAPAGRKIR</sequence>
<dbReference type="InterPro" id="IPR010264">
    <property type="entry name" value="Self-incomp_S1"/>
</dbReference>
<keyword evidence="3" id="KW-0713">Self-incompatibility</keyword>
<accession>A0AAD8GX93</accession>
<evidence type="ECO:0000256" key="2">
    <source>
        <dbReference type="ARBA" id="ARBA00005581"/>
    </source>
</evidence>
<protein>
    <recommendedName>
        <fullName evidence="9">S-protein homolog</fullName>
    </recommendedName>
</protein>
<evidence type="ECO:0000313" key="7">
    <source>
        <dbReference type="EMBL" id="KAK1355676.1"/>
    </source>
</evidence>
<dbReference type="Pfam" id="PF05938">
    <property type="entry name" value="Self-incomp_S1"/>
    <property type="match status" value="1"/>
</dbReference>
<evidence type="ECO:0000256" key="3">
    <source>
        <dbReference type="ARBA" id="ARBA00022471"/>
    </source>
</evidence>
<evidence type="ECO:0000256" key="5">
    <source>
        <dbReference type="ARBA" id="ARBA00022729"/>
    </source>
</evidence>
<feature type="signal peptide" evidence="6">
    <location>
        <begin position="1"/>
        <end position="25"/>
    </location>
</feature>
<keyword evidence="8" id="KW-1185">Reference proteome</keyword>